<dbReference type="Proteomes" id="UP000034785">
    <property type="component" value="Unassembled WGS sequence"/>
</dbReference>
<sequence length="103" mass="11244">MTLTTFKEKVYKLTRQIPKGKVATYGQLARLAGSPRAARAVGVFMKINPDAPNTPCHRVVSANGNLTGYSAGNGLSTKKKMLIAEGVNFRGHRVDLEVSKWKK</sequence>
<dbReference type="InterPro" id="IPR014048">
    <property type="entry name" value="MethylDNA_cys_MeTrfase_DNA-bd"/>
</dbReference>
<dbReference type="GO" id="GO:0008168">
    <property type="term" value="F:methyltransferase activity"/>
    <property type="evidence" value="ECO:0007669"/>
    <property type="project" value="UniProtKB-KW"/>
</dbReference>
<organism evidence="3 4">
    <name type="scientific">Candidatus Daviesbacteria bacterium GW2011_GWA2_42_7</name>
    <dbReference type="NCBI Taxonomy" id="1618425"/>
    <lineage>
        <taxon>Bacteria</taxon>
        <taxon>Candidatus Daviesiibacteriota</taxon>
    </lineage>
</organism>
<dbReference type="GO" id="GO:0006281">
    <property type="term" value="P:DNA repair"/>
    <property type="evidence" value="ECO:0007669"/>
    <property type="project" value="InterPro"/>
</dbReference>
<accession>A0A0G1E5N9</accession>
<gene>
    <name evidence="3" type="ORF">UV41_C0042G0007</name>
</gene>
<dbReference type="PANTHER" id="PTHR10815:SF13">
    <property type="entry name" value="METHYLATED-DNA--PROTEIN-CYSTEINE METHYLTRANSFERASE"/>
    <property type="match status" value="1"/>
</dbReference>
<dbReference type="EMBL" id="LCEJ01000042">
    <property type="protein sequence ID" value="KKS69893.1"/>
    <property type="molecule type" value="Genomic_DNA"/>
</dbReference>
<dbReference type="GO" id="GO:0032259">
    <property type="term" value="P:methylation"/>
    <property type="evidence" value="ECO:0007669"/>
    <property type="project" value="UniProtKB-KW"/>
</dbReference>
<evidence type="ECO:0000256" key="1">
    <source>
        <dbReference type="ARBA" id="ARBA00022763"/>
    </source>
</evidence>
<keyword evidence="3" id="KW-0489">Methyltransferase</keyword>
<comment type="caution">
    <text evidence="3">The sequence shown here is derived from an EMBL/GenBank/DDBJ whole genome shotgun (WGS) entry which is preliminary data.</text>
</comment>
<dbReference type="PANTHER" id="PTHR10815">
    <property type="entry name" value="METHYLATED-DNA--PROTEIN-CYSTEINE METHYLTRANSFERASE"/>
    <property type="match status" value="1"/>
</dbReference>
<dbReference type="PATRIC" id="fig|1618425.3.peg.647"/>
<dbReference type="CDD" id="cd06445">
    <property type="entry name" value="ATase"/>
    <property type="match status" value="1"/>
</dbReference>
<dbReference type="AlphaFoldDB" id="A0A0G1E5N9"/>
<keyword evidence="3" id="KW-0808">Transferase</keyword>
<feature type="domain" description="Methylated-DNA-[protein]-cysteine S-methyltransferase DNA binding" evidence="2">
    <location>
        <begin position="6"/>
        <end position="87"/>
    </location>
</feature>
<name>A0A0G1E5N9_9BACT</name>
<keyword evidence="1" id="KW-0227">DNA damage</keyword>
<protein>
    <submittedName>
        <fullName evidence="3">Cysteine methyltransferase</fullName>
    </submittedName>
</protein>
<evidence type="ECO:0000313" key="4">
    <source>
        <dbReference type="Proteomes" id="UP000034785"/>
    </source>
</evidence>
<dbReference type="InterPro" id="IPR036388">
    <property type="entry name" value="WH-like_DNA-bd_sf"/>
</dbReference>
<dbReference type="NCBIfam" id="TIGR00589">
    <property type="entry name" value="ogt"/>
    <property type="match status" value="1"/>
</dbReference>
<proteinExistence type="predicted"/>
<evidence type="ECO:0000259" key="2">
    <source>
        <dbReference type="Pfam" id="PF01035"/>
    </source>
</evidence>
<dbReference type="Pfam" id="PF01035">
    <property type="entry name" value="DNA_binding_1"/>
    <property type="match status" value="1"/>
</dbReference>
<evidence type="ECO:0000313" key="3">
    <source>
        <dbReference type="EMBL" id="KKS69893.1"/>
    </source>
</evidence>
<dbReference type="InterPro" id="IPR036217">
    <property type="entry name" value="MethylDNA_cys_MeTrfase_DNAb"/>
</dbReference>
<reference evidence="3 4" key="1">
    <citation type="journal article" date="2015" name="Nature">
        <title>rRNA introns, odd ribosomes, and small enigmatic genomes across a large radiation of phyla.</title>
        <authorList>
            <person name="Brown C.T."/>
            <person name="Hug L.A."/>
            <person name="Thomas B.C."/>
            <person name="Sharon I."/>
            <person name="Castelle C.J."/>
            <person name="Singh A."/>
            <person name="Wilkins M.J."/>
            <person name="Williams K.H."/>
            <person name="Banfield J.F."/>
        </authorList>
    </citation>
    <scope>NUCLEOTIDE SEQUENCE [LARGE SCALE GENOMIC DNA]</scope>
</reference>
<dbReference type="Gene3D" id="1.10.10.10">
    <property type="entry name" value="Winged helix-like DNA-binding domain superfamily/Winged helix DNA-binding domain"/>
    <property type="match status" value="1"/>
</dbReference>
<dbReference type="SUPFAM" id="SSF46767">
    <property type="entry name" value="Methylated DNA-protein cysteine methyltransferase, C-terminal domain"/>
    <property type="match status" value="1"/>
</dbReference>